<evidence type="ECO:0000259" key="5">
    <source>
        <dbReference type="PROSITE" id="PS50930"/>
    </source>
</evidence>
<dbReference type="InterPro" id="IPR007492">
    <property type="entry name" value="LytTR_DNA-bd_dom"/>
</dbReference>
<proteinExistence type="predicted"/>
<gene>
    <name evidence="6" type="ORF">CBO05C_0434</name>
</gene>
<dbReference type="GO" id="GO:0003677">
    <property type="term" value="F:DNA binding"/>
    <property type="evidence" value="ECO:0007669"/>
    <property type="project" value="InterPro"/>
</dbReference>
<dbReference type="InterPro" id="IPR046947">
    <property type="entry name" value="LytR-like"/>
</dbReference>
<feature type="modified residue" description="4-aspartylphosphate" evidence="3">
    <location>
        <position position="58"/>
    </location>
</feature>
<dbReference type="PANTHER" id="PTHR37299">
    <property type="entry name" value="TRANSCRIPTIONAL REGULATOR-RELATED"/>
    <property type="match status" value="1"/>
</dbReference>
<accession>A0A0S6U1V2</accession>
<evidence type="ECO:0000256" key="2">
    <source>
        <dbReference type="ARBA" id="ARBA00024867"/>
    </source>
</evidence>
<evidence type="ECO:0000256" key="3">
    <source>
        <dbReference type="PROSITE-ProRule" id="PRU00169"/>
    </source>
</evidence>
<dbReference type="GO" id="GO:0000156">
    <property type="term" value="F:phosphorelay response regulator activity"/>
    <property type="evidence" value="ECO:0007669"/>
    <property type="project" value="InterPro"/>
</dbReference>
<dbReference type="HOGENOM" id="CLU_000445_14_2_9"/>
<organism evidence="6">
    <name type="scientific">Clostridium botulinum B str. Osaka05</name>
    <dbReference type="NCBI Taxonomy" id="1407017"/>
    <lineage>
        <taxon>Bacteria</taxon>
        <taxon>Bacillati</taxon>
        <taxon>Bacillota</taxon>
        <taxon>Clostridia</taxon>
        <taxon>Eubacteriales</taxon>
        <taxon>Clostridiaceae</taxon>
        <taxon>Clostridium</taxon>
    </lineage>
</organism>
<dbReference type="RefSeq" id="WP_030033102.1">
    <property type="nucleotide sequence ID" value="NZ_DF384213.1"/>
</dbReference>
<dbReference type="InterPro" id="IPR011006">
    <property type="entry name" value="CheY-like_superfamily"/>
</dbReference>
<dbReference type="SMART" id="SM00850">
    <property type="entry name" value="LytTR"/>
    <property type="match status" value="1"/>
</dbReference>
<evidence type="ECO:0000259" key="4">
    <source>
        <dbReference type="PROSITE" id="PS50110"/>
    </source>
</evidence>
<dbReference type="PROSITE" id="PS50110">
    <property type="entry name" value="RESPONSE_REGULATORY"/>
    <property type="match status" value="1"/>
</dbReference>
<keyword evidence="3" id="KW-0597">Phosphoprotein</keyword>
<evidence type="ECO:0000313" key="6">
    <source>
        <dbReference type="EMBL" id="GAE00744.1"/>
    </source>
</evidence>
<dbReference type="SMART" id="SM00448">
    <property type="entry name" value="REC"/>
    <property type="match status" value="1"/>
</dbReference>
<dbReference type="PANTHER" id="PTHR37299:SF1">
    <property type="entry name" value="STAGE 0 SPORULATION PROTEIN A HOMOLOG"/>
    <property type="match status" value="1"/>
</dbReference>
<name>A0A0S6U1V2_CLOBO</name>
<dbReference type="EMBL" id="DF384213">
    <property type="protein sequence ID" value="GAE00744.1"/>
    <property type="molecule type" value="Genomic_DNA"/>
</dbReference>
<reference evidence="6" key="1">
    <citation type="submission" date="2013-10" db="EMBL/GenBank/DDBJ databases">
        <title>Draft genome sequence of Clostridium botulinum type B strain Osaka05.</title>
        <authorList>
            <person name="Sakaguchi Y."/>
            <person name="Hosomi K."/>
            <person name="Uchiyama J."/>
            <person name="Ogura Y."/>
            <person name="Sakaguchi M."/>
            <person name="Kohda T."/>
            <person name="Mukamoto M."/>
            <person name="Misawa N."/>
            <person name="Matsuzaki S."/>
            <person name="Hayashi T."/>
            <person name="Kozaki S."/>
        </authorList>
    </citation>
    <scope>NUCLEOTIDE SEQUENCE</scope>
    <source>
        <strain evidence="6">Osaka05</strain>
    </source>
</reference>
<dbReference type="Pfam" id="PF04397">
    <property type="entry name" value="LytTR"/>
    <property type="match status" value="1"/>
</dbReference>
<feature type="domain" description="Response regulatory" evidence="4">
    <location>
        <begin position="3"/>
        <end position="121"/>
    </location>
</feature>
<dbReference type="InterPro" id="IPR001789">
    <property type="entry name" value="Sig_transdc_resp-reg_receiver"/>
</dbReference>
<comment type="function">
    <text evidence="2">May play the central regulatory role in sporulation. It may be an element of the effector pathway responsible for the activation of sporulation genes in response to nutritional stress. Spo0A may act in concert with spo0H (a sigma factor) to control the expression of some genes that are critical to the sporulation process.</text>
</comment>
<dbReference type="AlphaFoldDB" id="A0A0S6U1V2"/>
<dbReference type="Pfam" id="PF00072">
    <property type="entry name" value="Response_reg"/>
    <property type="match status" value="1"/>
</dbReference>
<dbReference type="SUPFAM" id="SSF52172">
    <property type="entry name" value="CheY-like"/>
    <property type="match status" value="1"/>
</dbReference>
<dbReference type="PROSITE" id="PS50930">
    <property type="entry name" value="HTH_LYTTR"/>
    <property type="match status" value="1"/>
</dbReference>
<dbReference type="Gene3D" id="2.40.50.1020">
    <property type="entry name" value="LytTr DNA-binding domain"/>
    <property type="match status" value="1"/>
</dbReference>
<protein>
    <recommendedName>
        <fullName evidence="1">Stage 0 sporulation protein A homolog</fullName>
    </recommendedName>
</protein>
<feature type="domain" description="HTH LytTR-type" evidence="5">
    <location>
        <begin position="134"/>
        <end position="233"/>
    </location>
</feature>
<dbReference type="Gene3D" id="3.40.50.2300">
    <property type="match status" value="1"/>
</dbReference>
<dbReference type="Proteomes" id="UP000054164">
    <property type="component" value="Unassembled WGS sequence"/>
</dbReference>
<evidence type="ECO:0000256" key="1">
    <source>
        <dbReference type="ARBA" id="ARBA00018672"/>
    </source>
</evidence>
<sequence length="240" mass="28583">MIKIAVCDDEILQRLDIVKKIKSVLENNYCHYHYDIEEFSSGEQLIFSDMYFDIVFLDIKMGKLSGIDIAKRMRENNNATKIIFITAFEEYVFEAFDVSAFHYLIKPAEEEKILEIMDRILKLLSYKENTEQCIIFKKGKSTIKVLLDNIHFFEVQNRIINIHTEREVIQYYDKIKNIEEKVHRNSFFRCHRSYIVNLKYVMKFDKTEIVLDNNTKIMLSKGKYDEFAKTFLKYIKGGSV</sequence>